<feature type="domain" description="Transposase MuDR plant" evidence="1">
    <location>
        <begin position="5"/>
        <end position="67"/>
    </location>
</feature>
<dbReference type="InterPro" id="IPR018289">
    <property type="entry name" value="MULE_transposase_dom"/>
</dbReference>
<evidence type="ECO:0000259" key="1">
    <source>
        <dbReference type="Pfam" id="PF03108"/>
    </source>
</evidence>
<organism evidence="3 4">
    <name type="scientific">Liquidambar formosana</name>
    <name type="common">Formosan gum</name>
    <dbReference type="NCBI Taxonomy" id="63359"/>
    <lineage>
        <taxon>Eukaryota</taxon>
        <taxon>Viridiplantae</taxon>
        <taxon>Streptophyta</taxon>
        <taxon>Embryophyta</taxon>
        <taxon>Tracheophyta</taxon>
        <taxon>Spermatophyta</taxon>
        <taxon>Magnoliopsida</taxon>
        <taxon>eudicotyledons</taxon>
        <taxon>Gunneridae</taxon>
        <taxon>Pentapetalae</taxon>
        <taxon>Saxifragales</taxon>
        <taxon>Altingiaceae</taxon>
        <taxon>Liquidambar</taxon>
    </lineage>
</organism>
<dbReference type="Proteomes" id="UP001415857">
    <property type="component" value="Unassembled WGS sequence"/>
</dbReference>
<evidence type="ECO:0008006" key="5">
    <source>
        <dbReference type="Google" id="ProtNLM"/>
    </source>
</evidence>
<dbReference type="PANTHER" id="PTHR31973:SF187">
    <property type="entry name" value="MUTATOR TRANSPOSASE MUDRA PROTEIN"/>
    <property type="match status" value="1"/>
</dbReference>
<dbReference type="PANTHER" id="PTHR31973">
    <property type="entry name" value="POLYPROTEIN, PUTATIVE-RELATED"/>
    <property type="match status" value="1"/>
</dbReference>
<dbReference type="EMBL" id="JBBPBK010000005">
    <property type="protein sequence ID" value="KAK9284475.1"/>
    <property type="molecule type" value="Genomic_DNA"/>
</dbReference>
<accession>A0AAP0RTE2</accession>
<evidence type="ECO:0000313" key="3">
    <source>
        <dbReference type="EMBL" id="KAK9284475.1"/>
    </source>
</evidence>
<dbReference type="InterPro" id="IPR004332">
    <property type="entry name" value="Transposase_MuDR"/>
</dbReference>
<dbReference type="Pfam" id="PF10551">
    <property type="entry name" value="MULE"/>
    <property type="match status" value="1"/>
</dbReference>
<proteinExistence type="predicted"/>
<name>A0AAP0RTE2_LIQFO</name>
<sequence length="704" mass="79241">MLSPKLVLGTIFVTAQDFRDLVREVAIRKGYDLFFIKNDGDRITVRCRDNCGWKVHASYVKEKEKFQLKTLRHPKHSCSRLRKNDQAKAGWLAKKYIDRFRDDPNWSLEAFQNTIARELILNVSKHKLYRAKKRALLEIKGDHDLKFNKLWDYCNPIRTKNPGSVVQMKVESTHPNQPAHFMRLFITYHAMITGFLGGCRPFIGLDGCHLKGSVGGQMLSAVARDGNNGIFPVAIAVVEAETKETWTWFMSNLLQAIGGLEEHGCTFISDRQKGLVATFDELLPRADHRFCVRHMYANFKGIYKERIFKDEIWMAATSYTVHEFEQHMEKIKSLDQGAHNWLRTTPASLWSRSHFSTRSKCEMLCNNPSESWNKCILKARDKPIITMLEMIRKMLMSRIQAKRIQPGRPRKAKRWTADEPEKRTKVRRYGISLRCSNCKQYGHNISTCKNPHVEVVERSCRGGRPPLNVGCMGASGRARGRGRMNPYWVRFQWKGGRLREEVPLKEGSLWAEVPLEGVLLWEEGPLEGGGLWEGGRGKGKTGGIGATTGGMSATTGGMGATARRGLSAEMGAVVWAAAMGGATPSNAMVAARGKVSERSACGTQNVHTIKWFGSSSQGEVLVHLIPSKLCNLPLLDLQLNLHMNDTKNAQASSRFQSVRIEGVGIGDHQLFMIITWILLALLAEATSMGNNDDFSDGYLHETMM</sequence>
<evidence type="ECO:0000259" key="2">
    <source>
        <dbReference type="Pfam" id="PF10551"/>
    </source>
</evidence>
<keyword evidence="4" id="KW-1185">Reference proteome</keyword>
<dbReference type="AlphaFoldDB" id="A0AAP0RTE2"/>
<feature type="domain" description="MULE transposase" evidence="2">
    <location>
        <begin position="203"/>
        <end position="298"/>
    </location>
</feature>
<evidence type="ECO:0000313" key="4">
    <source>
        <dbReference type="Proteomes" id="UP001415857"/>
    </source>
</evidence>
<gene>
    <name evidence="3" type="ORF">L1049_023648</name>
</gene>
<dbReference type="Pfam" id="PF03108">
    <property type="entry name" value="DBD_Tnp_Mut"/>
    <property type="match status" value="1"/>
</dbReference>
<protein>
    <recommendedName>
        <fullName evidence="5">Transposase</fullName>
    </recommendedName>
</protein>
<reference evidence="3 4" key="1">
    <citation type="journal article" date="2024" name="Plant J.">
        <title>Genome sequences and population genomics reveal climatic adaptation and genomic divergence between two closely related sweetgum species.</title>
        <authorList>
            <person name="Xu W.Q."/>
            <person name="Ren C.Q."/>
            <person name="Zhang X.Y."/>
            <person name="Comes H.P."/>
            <person name="Liu X.H."/>
            <person name="Li Y.G."/>
            <person name="Kettle C.J."/>
            <person name="Jalonen R."/>
            <person name="Gaisberger H."/>
            <person name="Ma Y.Z."/>
            <person name="Qiu Y.X."/>
        </authorList>
    </citation>
    <scope>NUCLEOTIDE SEQUENCE [LARGE SCALE GENOMIC DNA]</scope>
    <source>
        <strain evidence="3">Hangzhou</strain>
    </source>
</reference>
<comment type="caution">
    <text evidence="3">The sequence shown here is derived from an EMBL/GenBank/DDBJ whole genome shotgun (WGS) entry which is preliminary data.</text>
</comment>